<organism evidence="1 2">
    <name type="scientific">Blastomyces gilchristii (strain SLH14081)</name>
    <name type="common">Blastomyces dermatitidis</name>
    <dbReference type="NCBI Taxonomy" id="559298"/>
    <lineage>
        <taxon>Eukaryota</taxon>
        <taxon>Fungi</taxon>
        <taxon>Dikarya</taxon>
        <taxon>Ascomycota</taxon>
        <taxon>Pezizomycotina</taxon>
        <taxon>Eurotiomycetes</taxon>
        <taxon>Eurotiomycetidae</taxon>
        <taxon>Onygenales</taxon>
        <taxon>Ajellomycetaceae</taxon>
        <taxon>Blastomyces</taxon>
    </lineage>
</organism>
<evidence type="ECO:0000313" key="1">
    <source>
        <dbReference type="EMBL" id="OAT10799.1"/>
    </source>
</evidence>
<dbReference type="RefSeq" id="XP_002623152.1">
    <property type="nucleotide sequence ID" value="XM_002623106.1"/>
</dbReference>
<dbReference type="Proteomes" id="UP000002038">
    <property type="component" value="Unassembled WGS sequence"/>
</dbReference>
<name>A0A179UU90_BLAGS</name>
<dbReference type="EMBL" id="GG657461">
    <property type="protein sequence ID" value="OAT10799.1"/>
    <property type="molecule type" value="Genomic_DNA"/>
</dbReference>
<protein>
    <submittedName>
        <fullName evidence="1">Uncharacterized protein</fullName>
    </submittedName>
</protein>
<dbReference type="GeneID" id="8503359"/>
<dbReference type="KEGG" id="bgh:BDBG_06591"/>
<dbReference type="VEuPathDB" id="FungiDB:BDBG_06591"/>
<sequence length="106" mass="11468">MYLAGLSPPSLQEDLDLIKIKGRQGTKVITGALKLGGCGAGRLKSEGIQSKLEWRDGIIADQIQLIPQITSCLSRKPGLKLPNQYIPGFRLRKVTKVGAGNGRIWA</sequence>
<gene>
    <name evidence="1" type="ORF">BDBG_06591</name>
</gene>
<proteinExistence type="predicted"/>
<dbReference type="AlphaFoldDB" id="A0A179UU90"/>
<reference evidence="2" key="1">
    <citation type="journal article" date="2015" name="PLoS Genet.">
        <title>The dynamic genome and transcriptome of the human fungal pathogen Blastomyces and close relative Emmonsia.</title>
        <authorList>
            <person name="Munoz J.F."/>
            <person name="Gauthier G.M."/>
            <person name="Desjardins C.A."/>
            <person name="Gallo J.E."/>
            <person name="Holder J."/>
            <person name="Sullivan T.D."/>
            <person name="Marty A.J."/>
            <person name="Carmen J.C."/>
            <person name="Chen Z."/>
            <person name="Ding L."/>
            <person name="Gujja S."/>
            <person name="Magrini V."/>
            <person name="Misas E."/>
            <person name="Mitreva M."/>
            <person name="Priest M."/>
            <person name="Saif S."/>
            <person name="Whiston E.A."/>
            <person name="Young S."/>
            <person name="Zeng Q."/>
            <person name="Goldman W.E."/>
            <person name="Mardis E.R."/>
            <person name="Taylor J.W."/>
            <person name="McEwen J.G."/>
            <person name="Clay O.K."/>
            <person name="Klein B.S."/>
            <person name="Cuomo C.A."/>
        </authorList>
    </citation>
    <scope>NUCLEOTIDE SEQUENCE [LARGE SCALE GENOMIC DNA]</scope>
    <source>
        <strain evidence="2">SLH14081</strain>
    </source>
</reference>
<accession>A0A179UU90</accession>
<evidence type="ECO:0000313" key="2">
    <source>
        <dbReference type="Proteomes" id="UP000002038"/>
    </source>
</evidence>
<keyword evidence="2" id="KW-1185">Reference proteome</keyword>